<comment type="similarity">
    <text evidence="1">Belongs to the type-I restriction system S methylase family.</text>
</comment>
<evidence type="ECO:0000313" key="5">
    <source>
        <dbReference type="EMBL" id="MCC2222869.1"/>
    </source>
</evidence>
<keyword evidence="5" id="KW-0378">Hydrolase</keyword>
<accession>A0AAE3E6I7</accession>
<evidence type="ECO:0000256" key="1">
    <source>
        <dbReference type="ARBA" id="ARBA00010923"/>
    </source>
</evidence>
<dbReference type="GO" id="GO:0004519">
    <property type="term" value="F:endonuclease activity"/>
    <property type="evidence" value="ECO:0007669"/>
    <property type="project" value="UniProtKB-KW"/>
</dbReference>
<dbReference type="CDD" id="cd17515">
    <property type="entry name" value="RMtype1_S_MjaORF132P_Sau1132ORF3780P-TRD1-CR1_like"/>
    <property type="match status" value="1"/>
</dbReference>
<organism evidence="5 6">
    <name type="scientific">Anthropogastromicrobium aceti</name>
    <dbReference type="NCBI Taxonomy" id="2981768"/>
    <lineage>
        <taxon>Bacteria</taxon>
        <taxon>Bacillati</taxon>
        <taxon>Bacillota</taxon>
        <taxon>Clostridia</taxon>
        <taxon>Lachnospirales</taxon>
        <taxon>Lachnospiraceae</taxon>
        <taxon>Anthropogastromicrobium</taxon>
    </lineage>
</organism>
<proteinExistence type="inferred from homology"/>
<dbReference type="Proteomes" id="UP001198200">
    <property type="component" value="Unassembled WGS sequence"/>
</dbReference>
<dbReference type="Gene3D" id="3.90.220.20">
    <property type="entry name" value="DNA methylase specificity domains"/>
    <property type="match status" value="2"/>
</dbReference>
<comment type="caution">
    <text evidence="5">The sequence shown here is derived from an EMBL/GenBank/DDBJ whole genome shotgun (WGS) entry which is preliminary data.</text>
</comment>
<dbReference type="Pfam" id="PF01420">
    <property type="entry name" value="Methylase_S"/>
    <property type="match status" value="2"/>
</dbReference>
<dbReference type="AlphaFoldDB" id="A0AAE3E6I7"/>
<sequence length="444" mass="50064">MAKDKKAAKELTIEEKLAQALVPVEEQPYKIPKNWCWTYMGIVAQWGSGGTPSRKKPEYYEGRIPWVKTGELNNEYIYDTEEKITNEAVANSSAKLFPVNTVVIAMYGATIGKVGILGIEAATNQACACGVCSNGLNYKYLFYYAYFQKNVFIRMAKGGAQPNISQDIIKNYPIPIPPLDEQIRTINCIESIFSKLDEAKEKAQAVVDGFELRKSAILYKAFTGELTKQWREEHGLTLESWKNTKLGDTIRLLSGQDFKPEQYNNKNDGVPYITGASNFDETHVVINRWTPVPSVIAKKGDILLVCKGSGYGKTIIADFDKAHIARQIMAIRTNDNIINEYLLFYFRTQYEYFRNNGQGLIPGISRKVVLEMQVRIPTKNEQVYMVEQVKSIFNKEILAREAAKKVIDQIGIIKQAVLARAFHGELGTNDLTEEAAIELLKLVL</sequence>
<name>A0AAE3E6I7_9FIRM</name>
<dbReference type="EMBL" id="JAJEQN010000053">
    <property type="protein sequence ID" value="MCC2222869.1"/>
    <property type="molecule type" value="Genomic_DNA"/>
</dbReference>
<dbReference type="PANTHER" id="PTHR30408:SF12">
    <property type="entry name" value="TYPE I RESTRICTION ENZYME MJAVIII SPECIFICITY SUBUNIT"/>
    <property type="match status" value="1"/>
</dbReference>
<feature type="domain" description="Type I restriction modification DNA specificity" evidence="4">
    <location>
        <begin position="43"/>
        <end position="196"/>
    </location>
</feature>
<dbReference type="InterPro" id="IPR000055">
    <property type="entry name" value="Restrct_endonuc_typeI_TRD"/>
</dbReference>
<dbReference type="SUPFAM" id="SSF116734">
    <property type="entry name" value="DNA methylase specificity domain"/>
    <property type="match status" value="2"/>
</dbReference>
<evidence type="ECO:0000256" key="2">
    <source>
        <dbReference type="ARBA" id="ARBA00022747"/>
    </source>
</evidence>
<keyword evidence="5" id="KW-0540">Nuclease</keyword>
<dbReference type="GO" id="GO:0003677">
    <property type="term" value="F:DNA binding"/>
    <property type="evidence" value="ECO:0007669"/>
    <property type="project" value="UniProtKB-KW"/>
</dbReference>
<keyword evidence="3" id="KW-0238">DNA-binding</keyword>
<reference evidence="5 6" key="1">
    <citation type="submission" date="2021-10" db="EMBL/GenBank/DDBJ databases">
        <title>Anaerobic single-cell dispensing facilitates the cultivation of human gut bacteria.</title>
        <authorList>
            <person name="Afrizal A."/>
        </authorList>
    </citation>
    <scope>NUCLEOTIDE SEQUENCE [LARGE SCALE GENOMIC DNA]</scope>
    <source>
        <strain evidence="5 6">CLA-AA-H224</strain>
    </source>
</reference>
<evidence type="ECO:0000256" key="3">
    <source>
        <dbReference type="ARBA" id="ARBA00023125"/>
    </source>
</evidence>
<evidence type="ECO:0000259" key="4">
    <source>
        <dbReference type="Pfam" id="PF01420"/>
    </source>
</evidence>
<dbReference type="InterPro" id="IPR052021">
    <property type="entry name" value="Type-I_RS_S_subunit"/>
</dbReference>
<protein>
    <submittedName>
        <fullName evidence="5">Restriction endonuclease subunit S</fullName>
        <ecNumber evidence="5">3.1.21.-</ecNumber>
    </submittedName>
</protein>
<dbReference type="PANTHER" id="PTHR30408">
    <property type="entry name" value="TYPE-1 RESTRICTION ENZYME ECOKI SPECIFICITY PROTEIN"/>
    <property type="match status" value="1"/>
</dbReference>
<keyword evidence="5" id="KW-0255">Endonuclease</keyword>
<dbReference type="InterPro" id="IPR044946">
    <property type="entry name" value="Restrct_endonuc_typeI_TRD_sf"/>
</dbReference>
<dbReference type="RefSeq" id="WP_308732431.1">
    <property type="nucleotide sequence ID" value="NZ_JAJEQN010000053.1"/>
</dbReference>
<feature type="domain" description="Type I restriction modification DNA specificity" evidence="4">
    <location>
        <begin position="239"/>
        <end position="395"/>
    </location>
</feature>
<dbReference type="EC" id="3.1.21.-" evidence="5"/>
<gene>
    <name evidence="5" type="ORF">LKD48_14785</name>
</gene>
<dbReference type="GO" id="GO:0009307">
    <property type="term" value="P:DNA restriction-modification system"/>
    <property type="evidence" value="ECO:0007669"/>
    <property type="project" value="UniProtKB-KW"/>
</dbReference>
<keyword evidence="6" id="KW-1185">Reference proteome</keyword>
<dbReference type="GO" id="GO:0016787">
    <property type="term" value="F:hydrolase activity"/>
    <property type="evidence" value="ECO:0007669"/>
    <property type="project" value="UniProtKB-KW"/>
</dbReference>
<evidence type="ECO:0000313" key="6">
    <source>
        <dbReference type="Proteomes" id="UP001198200"/>
    </source>
</evidence>
<keyword evidence="2" id="KW-0680">Restriction system</keyword>